<dbReference type="PANTHER" id="PTHR30033">
    <property type="entry name" value="FLAGELLAR HOOK-ASSOCIATED PROTEIN 1"/>
    <property type="match status" value="1"/>
</dbReference>
<dbReference type="PANTHER" id="PTHR30033:SF1">
    <property type="entry name" value="FLAGELLAR HOOK-ASSOCIATED PROTEIN 1"/>
    <property type="match status" value="1"/>
</dbReference>
<dbReference type="EMBL" id="JNUR01000043">
    <property type="protein sequence ID" value="KPH49735.1"/>
    <property type="molecule type" value="Genomic_DNA"/>
</dbReference>
<evidence type="ECO:0000256" key="1">
    <source>
        <dbReference type="ARBA" id="ARBA00004365"/>
    </source>
</evidence>
<organism evidence="11 13">
    <name type="scientific">Helicobacter pullorum</name>
    <dbReference type="NCBI Taxonomy" id="35818"/>
    <lineage>
        <taxon>Bacteria</taxon>
        <taxon>Pseudomonadati</taxon>
        <taxon>Campylobacterota</taxon>
        <taxon>Epsilonproteobacteria</taxon>
        <taxon>Campylobacterales</taxon>
        <taxon>Helicobacteraceae</taxon>
        <taxon>Helicobacter</taxon>
    </lineage>
</organism>
<keyword evidence="7" id="KW-0175">Coiled coil</keyword>
<dbReference type="Proteomes" id="UP000037800">
    <property type="component" value="Unassembled WGS sequence"/>
</dbReference>
<evidence type="ECO:0000256" key="5">
    <source>
        <dbReference type="ARBA" id="ARBA00022525"/>
    </source>
</evidence>
<feature type="coiled-coil region" evidence="7">
    <location>
        <begin position="142"/>
        <end position="216"/>
    </location>
</feature>
<comment type="similarity">
    <text evidence="3">Belongs to the flagella basal body rod proteins family.</text>
</comment>
<accession>A0A0N0LR59</accession>
<dbReference type="Proteomes" id="UP000037997">
    <property type="component" value="Unassembled WGS sequence"/>
</dbReference>
<dbReference type="EMBL" id="JNOC01000080">
    <property type="protein sequence ID" value="KPH54797.1"/>
    <property type="molecule type" value="Genomic_DNA"/>
</dbReference>
<proteinExistence type="inferred from homology"/>
<dbReference type="GO" id="GO:0005198">
    <property type="term" value="F:structural molecule activity"/>
    <property type="evidence" value="ECO:0007669"/>
    <property type="project" value="InterPro"/>
</dbReference>
<evidence type="ECO:0000313" key="10">
    <source>
        <dbReference type="EMBL" id="KPH49735.1"/>
    </source>
</evidence>
<keyword evidence="11" id="KW-0969">Cilium</keyword>
<reference evidence="12 13" key="1">
    <citation type="submission" date="2014-06" db="EMBL/GenBank/DDBJ databases">
        <title>Helicobacter pullorum isolates in fresh chicken meat - phenotypic and genotypic features.</title>
        <authorList>
            <person name="Borges V."/>
            <person name="Santos A."/>
            <person name="Correia C.B."/>
            <person name="Saraiva M."/>
            <person name="Menard A."/>
            <person name="Vieira L."/>
            <person name="Sampaio D.A."/>
            <person name="Gomes J.P."/>
            <person name="Oleastro M."/>
        </authorList>
    </citation>
    <scope>NUCLEOTIDE SEQUENCE [LARGE SCALE GENOMIC DNA]</scope>
    <source>
        <strain evidence="11 13">229334/12</strain>
        <strain evidence="10 12">229336/12</strain>
    </source>
</reference>
<evidence type="ECO:0000256" key="2">
    <source>
        <dbReference type="ARBA" id="ARBA00004613"/>
    </source>
</evidence>
<comment type="caution">
    <text evidence="11">The sequence shown here is derived from an EMBL/GenBank/DDBJ whole genome shotgun (WGS) entry which is preliminary data.</text>
</comment>
<evidence type="ECO:0000313" key="12">
    <source>
        <dbReference type="Proteomes" id="UP000037800"/>
    </source>
</evidence>
<evidence type="ECO:0000313" key="13">
    <source>
        <dbReference type="Proteomes" id="UP000037997"/>
    </source>
</evidence>
<evidence type="ECO:0000256" key="6">
    <source>
        <dbReference type="ARBA" id="ARBA00023143"/>
    </source>
</evidence>
<evidence type="ECO:0000259" key="9">
    <source>
        <dbReference type="Pfam" id="PF22638"/>
    </source>
</evidence>
<dbReference type="STRING" id="35818.HPU229336_06590"/>
<comment type="subcellular location">
    <subcellularLocation>
        <location evidence="1">Bacterial flagellum</location>
    </subcellularLocation>
    <subcellularLocation>
        <location evidence="2">Secreted</location>
    </subcellularLocation>
</comment>
<evidence type="ECO:0000313" key="11">
    <source>
        <dbReference type="EMBL" id="KPH54797.1"/>
    </source>
</evidence>
<keyword evidence="5" id="KW-0964">Secreted</keyword>
<evidence type="ECO:0000256" key="7">
    <source>
        <dbReference type="SAM" id="Coils"/>
    </source>
</evidence>
<dbReference type="PATRIC" id="fig|35818.10.peg.1336"/>
<sequence length="609" mass="67510">MGGLLSSLNTPYTGLTGHQVMVDTVSNNIANANNEFYTRQVVRSAAQTPLLVSSNYAIGQGLDTLTVERVHDEFTFSRYKKASMEKTYYDTSFSGLKEASSYYPEVDGVGIYNDLQNYFNAWKDLSTKAGDSAQKIALAEQASTLANNISATRERLVNLQQRLNDELKVAVDEVNRLGEQIAQINKKIAEYENQQLNQKANDLRDLRDQYEFEINNLIGCDVFKEGLKGSACVDENIADFEEGYTLTIGGKSIVDGTSFHPLTLDNSQNESGIYSIKYLRSDHKEFNLTNSLTDGKVGAILDLIRTEDVLTCNGTLGKLQVYINDLDTFANGLIEATNNIYAQSSQLEARSDVLNINIQDALTTSGYNINNGSFKVVMYNKQGEEIGTRTVNIDGLTNMQSILDQLNANVDDNGDANASNDFDDRFVATFNNDTKTFAITSKNPAEEIYISIQDNGTNFAGAFGVNRFFDGNDASNIQLAQSYKNDPTLIHAYREAVDGNFEVANMMQQLQYNKITFTDSEGNIQNETISGYFRFIASKVASQTESTQITQETKEAVYVSIKQEYKAISEVSVDDELVNLIKYQSGYSANAKMVSTIDEMLNTLLGIKS</sequence>
<dbReference type="GO" id="GO:0009424">
    <property type="term" value="C:bacterial-type flagellum hook"/>
    <property type="evidence" value="ECO:0007669"/>
    <property type="project" value="InterPro"/>
</dbReference>
<evidence type="ECO:0000259" key="8">
    <source>
        <dbReference type="Pfam" id="PF06429"/>
    </source>
</evidence>
<keyword evidence="11" id="KW-0966">Cell projection</keyword>
<name>A0A0N0LR59_9HELI</name>
<gene>
    <name evidence="11" type="primary">flgK</name>
    <name evidence="11" type="ORF">HPU229334_12030</name>
    <name evidence="10" type="ORF">HPU229336_06590</name>
</gene>
<keyword evidence="11" id="KW-0282">Flagellum</keyword>
<dbReference type="GO" id="GO:0005576">
    <property type="term" value="C:extracellular region"/>
    <property type="evidence" value="ECO:0007669"/>
    <property type="project" value="UniProtKB-SubCell"/>
</dbReference>
<dbReference type="InterPro" id="IPR053927">
    <property type="entry name" value="FlgK_helical"/>
</dbReference>
<protein>
    <recommendedName>
        <fullName evidence="4">Flagellar hook-associated protein 1</fullName>
    </recommendedName>
</protein>
<dbReference type="InterPro" id="IPR010930">
    <property type="entry name" value="Flg_bb/hook_C_dom"/>
</dbReference>
<dbReference type="Pfam" id="PF06429">
    <property type="entry name" value="Flg_bbr_C"/>
    <property type="match status" value="1"/>
</dbReference>
<evidence type="ECO:0000256" key="4">
    <source>
        <dbReference type="ARBA" id="ARBA00016244"/>
    </source>
</evidence>
<keyword evidence="6" id="KW-0975">Bacterial flagellum</keyword>
<dbReference type="Pfam" id="PF22638">
    <property type="entry name" value="FlgK_D1"/>
    <property type="match status" value="1"/>
</dbReference>
<feature type="domain" description="Flagellar basal-body/hook protein C-terminal" evidence="8">
    <location>
        <begin position="567"/>
        <end position="606"/>
    </location>
</feature>
<dbReference type="PRINTS" id="PR01005">
    <property type="entry name" value="FLGHOOKAP1"/>
</dbReference>
<feature type="domain" description="Flagellar hook-associated protein FlgK helical" evidence="9">
    <location>
        <begin position="105"/>
        <end position="347"/>
    </location>
</feature>
<evidence type="ECO:0000256" key="3">
    <source>
        <dbReference type="ARBA" id="ARBA00009677"/>
    </source>
</evidence>
<dbReference type="GO" id="GO:0044780">
    <property type="term" value="P:bacterial-type flagellum assembly"/>
    <property type="evidence" value="ECO:0007669"/>
    <property type="project" value="InterPro"/>
</dbReference>
<dbReference type="InterPro" id="IPR002371">
    <property type="entry name" value="FlgK"/>
</dbReference>
<dbReference type="RefSeq" id="WP_054198621.1">
    <property type="nucleotide sequence ID" value="NZ_CALUQK010000008.1"/>
</dbReference>
<dbReference type="AlphaFoldDB" id="A0A0N0LR59"/>
<dbReference type="NCBIfam" id="TIGR02492">
    <property type="entry name" value="flgK_ends"/>
    <property type="match status" value="1"/>
</dbReference>